<dbReference type="PATRIC" id="fig|699431.3.peg.1501"/>
<sequence>MVRLWVLNTLPAHWKRCRDGPTDADAHPERQLGHPWHGIPSGGRAPDPRQLTPGEDLFVVRQTGGVGVSGIWTFENARRVDDQAIVPDVWRDHDGETRDYDWLLYCRGSPEREVEPPMREDFGGSFPFHHSKLTGTGIAMEGADRAAYVEALIDHGISATAERRLRDALEAPATGGTAAADSDPPARTEYTTTRTIRDTKLSTMAKELYDHRCQLCGDRRDRRDGSAYAEAHHVKPLGTPHRGPDTASNLLVLCPNHHADFDYGRVRVDPDSLVVTHAFDDAVDGTFLTVHADHDLDPASLEYHNDRIASF</sequence>
<comment type="caution">
    <text evidence="3">The sequence shown here is derived from an EMBL/GenBank/DDBJ whole genome shotgun (WGS) entry which is preliminary data.</text>
</comment>
<keyword evidence="3" id="KW-0378">Hydrolase</keyword>
<dbReference type="SMART" id="SM00507">
    <property type="entry name" value="HNHc"/>
    <property type="match status" value="1"/>
</dbReference>
<dbReference type="GO" id="GO:0004519">
    <property type="term" value="F:endonuclease activity"/>
    <property type="evidence" value="ECO:0007669"/>
    <property type="project" value="UniProtKB-KW"/>
</dbReference>
<feature type="region of interest" description="Disordered" evidence="1">
    <location>
        <begin position="21"/>
        <end position="52"/>
    </location>
</feature>
<evidence type="ECO:0000256" key="1">
    <source>
        <dbReference type="SAM" id="MobiDB-lite"/>
    </source>
</evidence>
<feature type="domain" description="HNH nuclease" evidence="2">
    <location>
        <begin position="200"/>
        <end position="259"/>
    </location>
</feature>
<evidence type="ECO:0000313" key="4">
    <source>
        <dbReference type="Proteomes" id="UP000050535"/>
    </source>
</evidence>
<dbReference type="RefSeq" id="WP_054583608.1">
    <property type="nucleotide sequence ID" value="NZ_LGUC01000001.1"/>
</dbReference>
<evidence type="ECO:0000313" key="3">
    <source>
        <dbReference type="EMBL" id="KPN30729.1"/>
    </source>
</evidence>
<feature type="region of interest" description="Disordered" evidence="1">
    <location>
        <begin position="172"/>
        <end position="191"/>
    </location>
</feature>
<feature type="compositionally biased region" description="Basic and acidic residues" evidence="1">
    <location>
        <begin position="21"/>
        <end position="32"/>
    </location>
</feature>
<name>A0A0P7GB29_9EURY</name>
<dbReference type="OrthoDB" id="11472at2157"/>
<keyword evidence="4" id="KW-1185">Reference proteome</keyword>
<accession>A0A0P7GB29</accession>
<dbReference type="CDD" id="cd00085">
    <property type="entry name" value="HNHc"/>
    <property type="match status" value="1"/>
</dbReference>
<keyword evidence="3" id="KW-0255">Endonuclease</keyword>
<dbReference type="STRING" id="699431.SY89_01467"/>
<gene>
    <name evidence="3" type="ORF">SY89_01467</name>
</gene>
<dbReference type="EMBL" id="LGUC01000001">
    <property type="protein sequence ID" value="KPN30729.1"/>
    <property type="molecule type" value="Genomic_DNA"/>
</dbReference>
<reference evidence="4" key="1">
    <citation type="submission" date="2013-11" db="EMBL/GenBank/DDBJ databases">
        <authorList>
            <person name="Hoang H.T."/>
            <person name="Killian M.L."/>
            <person name="Madson D.M."/>
            <person name="Arruda P.H.E."/>
            <person name="Sun D."/>
            <person name="Schwartz K.J."/>
            <person name="Yoon K."/>
        </authorList>
    </citation>
    <scope>NUCLEOTIDE SEQUENCE [LARGE SCALE GENOMIC DNA]</scope>
    <source>
        <strain evidence="4">CDK2</strain>
    </source>
</reference>
<evidence type="ECO:0000259" key="2">
    <source>
        <dbReference type="SMART" id="SM00507"/>
    </source>
</evidence>
<organism evidence="3 4">
    <name type="scientific">Halolamina pelagica</name>
    <dbReference type="NCBI Taxonomy" id="699431"/>
    <lineage>
        <taxon>Archaea</taxon>
        <taxon>Methanobacteriati</taxon>
        <taxon>Methanobacteriota</taxon>
        <taxon>Stenosarchaea group</taxon>
        <taxon>Halobacteria</taxon>
        <taxon>Halobacteriales</taxon>
        <taxon>Haloferacaceae</taxon>
    </lineage>
</organism>
<proteinExistence type="predicted"/>
<dbReference type="Pfam" id="PF13391">
    <property type="entry name" value="HNH_2"/>
    <property type="match status" value="1"/>
</dbReference>
<protein>
    <submittedName>
        <fullName evidence="3">Putative restriction endonuclease</fullName>
    </submittedName>
</protein>
<dbReference type="Gene3D" id="1.10.30.50">
    <property type="match status" value="1"/>
</dbReference>
<dbReference type="AlphaFoldDB" id="A0A0P7GB29"/>
<dbReference type="Proteomes" id="UP000050535">
    <property type="component" value="Unassembled WGS sequence"/>
</dbReference>
<dbReference type="InterPro" id="IPR003615">
    <property type="entry name" value="HNH_nuc"/>
</dbReference>
<keyword evidence="3" id="KW-0540">Nuclease</keyword>